<feature type="binding site" evidence="2">
    <location>
        <begin position="36"/>
        <end position="37"/>
    </location>
    <ligand>
        <name>substrate</name>
    </ligand>
</feature>
<protein>
    <submittedName>
        <fullName evidence="3">RHTO0S14e03422g1_1</fullName>
    </submittedName>
</protein>
<reference evidence="3" key="1">
    <citation type="journal article" date="2014" name="Genome Announc.">
        <title>Draft genome sequence of Rhodosporidium toruloides CECT1137, an oleaginous yeast of biotechnological interest.</title>
        <authorList>
            <person name="Morin N."/>
            <person name="Calcas X."/>
            <person name="Devillers H."/>
            <person name="Durrens P."/>
            <person name="Sherman D.J."/>
            <person name="Nicaud J.-M."/>
            <person name="Neuveglise C."/>
        </authorList>
    </citation>
    <scope>NUCLEOTIDE SEQUENCE</scope>
    <source>
        <strain evidence="3">CECT1137</strain>
    </source>
</reference>
<dbReference type="InterPro" id="IPR013078">
    <property type="entry name" value="His_Pase_superF_clade-1"/>
</dbReference>
<name>A0A061BHP5_RHOTO</name>
<dbReference type="Gene3D" id="3.40.50.1240">
    <property type="entry name" value="Phosphoglycerate mutase-like"/>
    <property type="match status" value="1"/>
</dbReference>
<feature type="active site" description="Tele-phosphohistidine intermediate" evidence="1">
    <location>
        <position position="24"/>
    </location>
</feature>
<dbReference type="SUPFAM" id="SSF53254">
    <property type="entry name" value="Phosphoglycerate mutase-like"/>
    <property type="match status" value="1"/>
</dbReference>
<dbReference type="PANTHER" id="PTHR48100:SF15">
    <property type="entry name" value="SEDOHEPTULOSE 1,7-BISPHOSPHATASE"/>
    <property type="match status" value="1"/>
</dbReference>
<dbReference type="GO" id="GO:0050278">
    <property type="term" value="F:sedoheptulose-bisphosphatase activity"/>
    <property type="evidence" value="ECO:0007669"/>
    <property type="project" value="TreeGrafter"/>
</dbReference>
<dbReference type="SMART" id="SM00855">
    <property type="entry name" value="PGAM"/>
    <property type="match status" value="1"/>
</dbReference>
<dbReference type="EMBL" id="LK052949">
    <property type="protein sequence ID" value="CDR47414.1"/>
    <property type="molecule type" value="Genomic_DNA"/>
</dbReference>
<gene>
    <name evidence="3" type="ORF">RHTO0S_14e03422g</name>
</gene>
<proteinExistence type="predicted"/>
<dbReference type="CDD" id="cd07067">
    <property type="entry name" value="HP_PGM_like"/>
    <property type="match status" value="1"/>
</dbReference>
<organism evidence="3">
    <name type="scientific">Rhodotorula toruloides</name>
    <name type="common">Yeast</name>
    <name type="synonym">Rhodosporidium toruloides</name>
    <dbReference type="NCBI Taxonomy" id="5286"/>
    <lineage>
        <taxon>Eukaryota</taxon>
        <taxon>Fungi</taxon>
        <taxon>Dikarya</taxon>
        <taxon>Basidiomycota</taxon>
        <taxon>Pucciniomycotina</taxon>
        <taxon>Microbotryomycetes</taxon>
        <taxon>Sporidiobolales</taxon>
        <taxon>Sporidiobolaceae</taxon>
        <taxon>Rhodotorula</taxon>
    </lineage>
</organism>
<feature type="binding site" evidence="2">
    <location>
        <position position="80"/>
    </location>
    <ligand>
        <name>substrate</name>
    </ligand>
</feature>
<dbReference type="AlphaFoldDB" id="A0A061BHP5"/>
<accession>A0A061BHP5</accession>
<dbReference type="InterPro" id="IPR029033">
    <property type="entry name" value="His_PPase_superfam"/>
</dbReference>
<dbReference type="InterPro" id="IPR050275">
    <property type="entry name" value="PGM_Phosphatase"/>
</dbReference>
<dbReference type="PANTHER" id="PTHR48100">
    <property type="entry name" value="BROAD-SPECIFICITY PHOSPHATASE YOR283W-RELATED"/>
    <property type="match status" value="1"/>
</dbReference>
<sequence length="236" mass="26613">MSPSASSSAASKKPRLPRVFVVRHGETEWSISGQHTGRTDLPLTPNGENIIRALGKRIVGSGKILDPSHIQHVFVSPRSRARKTFELLFEGVEKEDRPSFGIEEGVREWEYGVCEGKKTAEIREMVKPDWDIWTDGCPKGESADQMRDRCDAMIRKIVDLADAHHGQEETEGHHGDILIVSHGHFSRCFITRWCGLEISQGRIFVADTGALHKLGFQHRNFDERSLLGLNLYSEEE</sequence>
<dbReference type="OrthoDB" id="4818801at2759"/>
<evidence type="ECO:0000313" key="3">
    <source>
        <dbReference type="EMBL" id="CDR47414.1"/>
    </source>
</evidence>
<evidence type="ECO:0000256" key="1">
    <source>
        <dbReference type="PIRSR" id="PIRSR613078-1"/>
    </source>
</evidence>
<dbReference type="Pfam" id="PF00300">
    <property type="entry name" value="His_Phos_1"/>
    <property type="match status" value="1"/>
</dbReference>
<evidence type="ECO:0000256" key="2">
    <source>
        <dbReference type="PIRSR" id="PIRSR613078-2"/>
    </source>
</evidence>
<dbReference type="GO" id="GO:0046390">
    <property type="term" value="P:ribose phosphate biosynthetic process"/>
    <property type="evidence" value="ECO:0007669"/>
    <property type="project" value="TreeGrafter"/>
</dbReference>
<feature type="binding site" evidence="2">
    <location>
        <begin position="108"/>
        <end position="111"/>
    </location>
    <ligand>
        <name>substrate</name>
    </ligand>
</feature>
<feature type="active site" description="Proton donor/acceptor" evidence="1">
    <location>
        <position position="108"/>
    </location>
</feature>